<dbReference type="Pfam" id="PF01370">
    <property type="entry name" value="Epimerase"/>
    <property type="match status" value="1"/>
</dbReference>
<gene>
    <name evidence="4" type="ORF">BDV96DRAFT_596227</name>
</gene>
<evidence type="ECO:0000313" key="5">
    <source>
        <dbReference type="Proteomes" id="UP000799770"/>
    </source>
</evidence>
<dbReference type="OrthoDB" id="2735536at2759"/>
<dbReference type="PANTHER" id="PTHR10366:SF562">
    <property type="entry name" value="ALDEHYDE REDUCTASE II (AFU_ORTHOLOGUE AFUA_1G11360)"/>
    <property type="match status" value="1"/>
</dbReference>
<evidence type="ECO:0000256" key="2">
    <source>
        <dbReference type="ARBA" id="ARBA00023445"/>
    </source>
</evidence>
<accession>A0A6A5ZJQ2</accession>
<dbReference type="SUPFAM" id="SSF51735">
    <property type="entry name" value="NAD(P)-binding Rossmann-fold domains"/>
    <property type="match status" value="1"/>
</dbReference>
<protein>
    <recommendedName>
        <fullName evidence="3">NAD-dependent epimerase/dehydratase domain-containing protein</fullName>
    </recommendedName>
</protein>
<name>A0A6A5ZJQ2_9PLEO</name>
<dbReference type="InterPro" id="IPR036291">
    <property type="entry name" value="NAD(P)-bd_dom_sf"/>
</dbReference>
<dbReference type="Proteomes" id="UP000799770">
    <property type="component" value="Unassembled WGS sequence"/>
</dbReference>
<proteinExistence type="inferred from homology"/>
<keyword evidence="5" id="KW-1185">Reference proteome</keyword>
<dbReference type="InterPro" id="IPR001509">
    <property type="entry name" value="Epimerase_deHydtase"/>
</dbReference>
<dbReference type="AlphaFoldDB" id="A0A6A5ZJQ2"/>
<reference evidence="4" key="1">
    <citation type="journal article" date="2020" name="Stud. Mycol.">
        <title>101 Dothideomycetes genomes: a test case for predicting lifestyles and emergence of pathogens.</title>
        <authorList>
            <person name="Haridas S."/>
            <person name="Albert R."/>
            <person name="Binder M."/>
            <person name="Bloem J."/>
            <person name="Labutti K."/>
            <person name="Salamov A."/>
            <person name="Andreopoulos B."/>
            <person name="Baker S."/>
            <person name="Barry K."/>
            <person name="Bills G."/>
            <person name="Bluhm B."/>
            <person name="Cannon C."/>
            <person name="Castanera R."/>
            <person name="Culley D."/>
            <person name="Daum C."/>
            <person name="Ezra D."/>
            <person name="Gonzalez J."/>
            <person name="Henrissat B."/>
            <person name="Kuo A."/>
            <person name="Liang C."/>
            <person name="Lipzen A."/>
            <person name="Lutzoni F."/>
            <person name="Magnuson J."/>
            <person name="Mondo S."/>
            <person name="Nolan M."/>
            <person name="Ohm R."/>
            <person name="Pangilinan J."/>
            <person name="Park H.-J."/>
            <person name="Ramirez L."/>
            <person name="Alfaro M."/>
            <person name="Sun H."/>
            <person name="Tritt A."/>
            <person name="Yoshinaga Y."/>
            <person name="Zwiers L.-H."/>
            <person name="Turgeon B."/>
            <person name="Goodwin S."/>
            <person name="Spatafora J."/>
            <person name="Crous P."/>
            <person name="Grigoriev I."/>
        </authorList>
    </citation>
    <scope>NUCLEOTIDE SEQUENCE</scope>
    <source>
        <strain evidence="4">CBS 627.86</strain>
    </source>
</reference>
<sequence>MAPQIQDPALPPDSLILVTGANGLIASHIVDQLLLYGYAVRGTVRSHARTSWMTPLYESRHPNSKLEIVEVVDITAEGCYDAALKGVSAVIHTAAINILSDDPSVITQSVDANLNVLRNVEKANKSGEKIERVVFTSSSWAVQYPQPNTPITLTYDTYNDLALKMLSDQNTPKEARGILTYVAGKVEAEKESWKWIASHKDAGFIVNTVIPGTCIGPVLAPEDQSYPTTAGYVRSVYEGTQQEVFQWLDPQWYVDVRDAARLHVAAVALAGVEGERVFALAETYTWPGVQKVIEEEMGKKCPVEMKEKGEDLSTVPLEKSTAYLKRLGLEGWEKFERSVRANIRSFYPRE</sequence>
<dbReference type="Gene3D" id="3.40.50.720">
    <property type="entry name" value="NAD(P)-binding Rossmann-like Domain"/>
    <property type="match status" value="1"/>
</dbReference>
<evidence type="ECO:0000259" key="3">
    <source>
        <dbReference type="Pfam" id="PF01370"/>
    </source>
</evidence>
<comment type="similarity">
    <text evidence="2">Belongs to the NAD(P)-dependent epimerase/dehydratase family. Dihydroflavonol-4-reductase subfamily.</text>
</comment>
<dbReference type="EMBL" id="ML977315">
    <property type="protein sequence ID" value="KAF2119515.1"/>
    <property type="molecule type" value="Genomic_DNA"/>
</dbReference>
<dbReference type="PANTHER" id="PTHR10366">
    <property type="entry name" value="NAD DEPENDENT EPIMERASE/DEHYDRATASE"/>
    <property type="match status" value="1"/>
</dbReference>
<evidence type="ECO:0000313" key="4">
    <source>
        <dbReference type="EMBL" id="KAF2119515.1"/>
    </source>
</evidence>
<dbReference type="InterPro" id="IPR050425">
    <property type="entry name" value="NAD(P)_dehydrat-like"/>
</dbReference>
<dbReference type="GO" id="GO:0016616">
    <property type="term" value="F:oxidoreductase activity, acting on the CH-OH group of donors, NAD or NADP as acceptor"/>
    <property type="evidence" value="ECO:0007669"/>
    <property type="project" value="TreeGrafter"/>
</dbReference>
<feature type="domain" description="NAD-dependent epimerase/dehydratase" evidence="3">
    <location>
        <begin position="16"/>
        <end position="273"/>
    </location>
</feature>
<organism evidence="4 5">
    <name type="scientific">Lophiotrema nucula</name>
    <dbReference type="NCBI Taxonomy" id="690887"/>
    <lineage>
        <taxon>Eukaryota</taxon>
        <taxon>Fungi</taxon>
        <taxon>Dikarya</taxon>
        <taxon>Ascomycota</taxon>
        <taxon>Pezizomycotina</taxon>
        <taxon>Dothideomycetes</taxon>
        <taxon>Pleosporomycetidae</taxon>
        <taxon>Pleosporales</taxon>
        <taxon>Lophiotremataceae</taxon>
        <taxon>Lophiotrema</taxon>
    </lineage>
</organism>
<keyword evidence="1" id="KW-0560">Oxidoreductase</keyword>
<evidence type="ECO:0000256" key="1">
    <source>
        <dbReference type="ARBA" id="ARBA00023002"/>
    </source>
</evidence>